<name>A0A9W6YME6_9STRA</name>
<dbReference type="EMBL" id="BSXT01018850">
    <property type="protein sequence ID" value="GMG14577.1"/>
    <property type="molecule type" value="Genomic_DNA"/>
</dbReference>
<gene>
    <name evidence="1" type="ORF">Pfra01_002914800</name>
</gene>
<proteinExistence type="predicted"/>
<keyword evidence="2" id="KW-1185">Reference proteome</keyword>
<dbReference type="FunFam" id="3.30.70.270:FF:000020">
    <property type="entry name" value="Transposon Tf2-6 polyprotein-like Protein"/>
    <property type="match status" value="1"/>
</dbReference>
<dbReference type="InterPro" id="IPR043128">
    <property type="entry name" value="Rev_trsase/Diguanyl_cyclase"/>
</dbReference>
<dbReference type="InterPro" id="IPR051320">
    <property type="entry name" value="Viral_Replic_Matur_Polypro"/>
</dbReference>
<dbReference type="PANTHER" id="PTHR33064:SF37">
    <property type="entry name" value="RIBONUCLEASE H"/>
    <property type="match status" value="1"/>
</dbReference>
<evidence type="ECO:0000313" key="2">
    <source>
        <dbReference type="Proteomes" id="UP001165121"/>
    </source>
</evidence>
<dbReference type="AlphaFoldDB" id="A0A9W6YME6"/>
<dbReference type="SUPFAM" id="SSF56672">
    <property type="entry name" value="DNA/RNA polymerases"/>
    <property type="match status" value="1"/>
</dbReference>
<dbReference type="PANTHER" id="PTHR33064">
    <property type="entry name" value="POL PROTEIN"/>
    <property type="match status" value="1"/>
</dbReference>
<evidence type="ECO:0000313" key="1">
    <source>
        <dbReference type="EMBL" id="GMG14577.1"/>
    </source>
</evidence>
<accession>A0A9W6YME6</accession>
<organism evidence="1 2">
    <name type="scientific">Phytophthora fragariaefolia</name>
    <dbReference type="NCBI Taxonomy" id="1490495"/>
    <lineage>
        <taxon>Eukaryota</taxon>
        <taxon>Sar</taxon>
        <taxon>Stramenopiles</taxon>
        <taxon>Oomycota</taxon>
        <taxon>Peronosporomycetes</taxon>
        <taxon>Peronosporales</taxon>
        <taxon>Peronosporaceae</taxon>
        <taxon>Phytophthora</taxon>
    </lineage>
</organism>
<dbReference type="Proteomes" id="UP001165121">
    <property type="component" value="Unassembled WGS sequence"/>
</dbReference>
<protein>
    <submittedName>
        <fullName evidence="1">Unnamed protein product</fullName>
    </submittedName>
</protein>
<dbReference type="Gene3D" id="3.30.70.270">
    <property type="match status" value="1"/>
</dbReference>
<reference evidence="1" key="1">
    <citation type="submission" date="2023-04" db="EMBL/GenBank/DDBJ databases">
        <title>Phytophthora fragariaefolia NBRC 109709.</title>
        <authorList>
            <person name="Ichikawa N."/>
            <person name="Sato H."/>
            <person name="Tonouchi N."/>
        </authorList>
    </citation>
    <scope>NUCLEOTIDE SEQUENCE</scope>
    <source>
        <strain evidence="1">NBRC 109709</strain>
    </source>
</reference>
<dbReference type="OrthoDB" id="425619at2759"/>
<dbReference type="InterPro" id="IPR043502">
    <property type="entry name" value="DNA/RNA_pol_sf"/>
</dbReference>
<comment type="caution">
    <text evidence="1">The sequence shown here is derived from an EMBL/GenBank/DDBJ whole genome shotgun (WGS) entry which is preliminary data.</text>
</comment>
<sequence length="98" mass="11278">MLIRSSTPGSKTRSHSWDIIANSTFTLDPAKTELIEHIAVPTNTRELQRFLGLCGYYRRFLPDYAQMMSPLSELLKSSNSWHWGAHQARVFARDKLLL</sequence>